<keyword evidence="3" id="KW-0143">Chaperone</keyword>
<evidence type="ECO:0000313" key="7">
    <source>
        <dbReference type="Proteomes" id="UP000663075"/>
    </source>
</evidence>
<feature type="domain" description="AAA+ ATPase" evidence="4">
    <location>
        <begin position="146"/>
        <end position="337"/>
    </location>
</feature>
<dbReference type="GO" id="GO:0008233">
    <property type="term" value="F:peptidase activity"/>
    <property type="evidence" value="ECO:0007669"/>
    <property type="project" value="UniProtKB-KW"/>
</dbReference>
<protein>
    <submittedName>
        <fullName evidence="6">ATP-dependent Clp protease ATP-binding subunit ClpX</fullName>
    </submittedName>
</protein>
<organism evidence="6 7">
    <name type="scientific">Candidatus Nasuia deltocephalincola</name>
    <dbReference type="NCBI Taxonomy" id="1160784"/>
    <lineage>
        <taxon>Bacteria</taxon>
        <taxon>Pseudomonadati</taxon>
        <taxon>Pseudomonadota</taxon>
        <taxon>Betaproteobacteria</taxon>
        <taxon>Candidatus Nasuia</taxon>
    </lineage>
</organism>
<dbReference type="Gene3D" id="1.10.8.60">
    <property type="match status" value="1"/>
</dbReference>
<dbReference type="Pfam" id="PF07724">
    <property type="entry name" value="AAA_2"/>
    <property type="match status" value="1"/>
</dbReference>
<gene>
    <name evidence="6" type="ORF">CU086_00790</name>
</gene>
<dbReference type="InterPro" id="IPR003593">
    <property type="entry name" value="AAA+_ATPase"/>
</dbReference>
<evidence type="ECO:0000313" key="6">
    <source>
        <dbReference type="EMBL" id="QSF25349.1"/>
    </source>
</evidence>
<dbReference type="InterPro" id="IPR019489">
    <property type="entry name" value="Clp_ATPase_C"/>
</dbReference>
<dbReference type="InterPro" id="IPR003959">
    <property type="entry name" value="ATPase_AAA_core"/>
</dbReference>
<dbReference type="SUPFAM" id="SSF52540">
    <property type="entry name" value="P-loop containing nucleoside triphosphate hydrolases"/>
    <property type="match status" value="1"/>
</dbReference>
<proteinExistence type="predicted"/>
<evidence type="ECO:0000259" key="5">
    <source>
        <dbReference type="SMART" id="SM01086"/>
    </source>
</evidence>
<evidence type="ECO:0000256" key="2">
    <source>
        <dbReference type="ARBA" id="ARBA00022840"/>
    </source>
</evidence>
<evidence type="ECO:0000256" key="3">
    <source>
        <dbReference type="ARBA" id="ARBA00023186"/>
    </source>
</evidence>
<sequence length="435" mass="51191">MYCYISCINCYLYFENYYRYYANPNYIHCEFEKDYFYYDIINDYYDYYKYCENINCFCCLKYFKLIKNCYCFNEVFIRNYNKEFNITYNFYKSENFYLDLINPQEIYDFLDKFIVGQKIPKKLISVSIYNHYKKIKLNLDFNFNLSKNNILMIGPSGSGKTFLIKTLSKILDIPMVIIDATKLTETGYVGEDVDSIIQKLFNESFYDEDLTELGIVFIDEIDKISSKNISNSSNRDISGEGVQQALLKLIENTYCTVSAFNDDGEQFFFEINTENILFICGGAFPGIDNFYKDYNFDLYDEIINRFFIFDTQKLVDFGLIPELIGRLSLIIKFENLNVNFLENILSNVENSLISYYNNLFILENVTLKLIGNSKHIISDLAFKKNLGSRGLKSILDNILLDIMYKLPSLDSLNEIIIHSKIFEKNSNGPLLKYDF</sequence>
<name>A0A974WRA6_9PROT</name>
<dbReference type="GO" id="GO:0016887">
    <property type="term" value="F:ATP hydrolysis activity"/>
    <property type="evidence" value="ECO:0007669"/>
    <property type="project" value="InterPro"/>
</dbReference>
<reference evidence="6" key="1">
    <citation type="submission" date="2017-11" db="EMBL/GenBank/DDBJ databases">
        <authorList>
            <person name="Jian Z."/>
        </authorList>
    </citation>
    <scope>NUCLEOTIDE SEQUENCE</scope>
    <source>
        <strain evidence="6">YC</strain>
    </source>
</reference>
<dbReference type="GO" id="GO:0005524">
    <property type="term" value="F:ATP binding"/>
    <property type="evidence" value="ECO:0007669"/>
    <property type="project" value="UniProtKB-KW"/>
</dbReference>
<dbReference type="AlphaFoldDB" id="A0A974WRA6"/>
<keyword evidence="2 6" id="KW-0067">ATP-binding</keyword>
<dbReference type="GO" id="GO:0051603">
    <property type="term" value="P:proteolysis involved in protein catabolic process"/>
    <property type="evidence" value="ECO:0007669"/>
    <property type="project" value="TreeGrafter"/>
</dbReference>
<dbReference type="PANTHER" id="PTHR48102">
    <property type="entry name" value="ATP-DEPENDENT CLP PROTEASE ATP-BINDING SUBUNIT CLPX-LIKE, MITOCHONDRIAL-RELATED"/>
    <property type="match status" value="1"/>
</dbReference>
<keyword evidence="1" id="KW-0547">Nucleotide-binding</keyword>
<keyword evidence="6" id="KW-0645">Protease</keyword>
<dbReference type="InterPro" id="IPR027417">
    <property type="entry name" value="P-loop_NTPase"/>
</dbReference>
<dbReference type="Gene3D" id="3.40.50.300">
    <property type="entry name" value="P-loop containing nucleotide triphosphate hydrolases"/>
    <property type="match status" value="1"/>
</dbReference>
<evidence type="ECO:0000256" key="1">
    <source>
        <dbReference type="ARBA" id="ARBA00022741"/>
    </source>
</evidence>
<dbReference type="InterPro" id="IPR050052">
    <property type="entry name" value="ATP-dep_Clp_protease_ClpX"/>
</dbReference>
<accession>A0A974WRA6</accession>
<dbReference type="EMBL" id="CP024850">
    <property type="protein sequence ID" value="QSF25349.1"/>
    <property type="molecule type" value="Genomic_DNA"/>
</dbReference>
<dbReference type="Proteomes" id="UP000663075">
    <property type="component" value="Chromosome"/>
</dbReference>
<keyword evidence="6" id="KW-0378">Hydrolase</keyword>
<keyword evidence="7" id="KW-1185">Reference proteome</keyword>
<evidence type="ECO:0000259" key="4">
    <source>
        <dbReference type="SMART" id="SM00382"/>
    </source>
</evidence>
<dbReference type="SMART" id="SM01086">
    <property type="entry name" value="ClpB_D2-small"/>
    <property type="match status" value="1"/>
</dbReference>
<dbReference type="SMART" id="SM00382">
    <property type="entry name" value="AAA"/>
    <property type="match status" value="1"/>
</dbReference>
<dbReference type="PANTHER" id="PTHR48102:SF7">
    <property type="entry name" value="ATP-DEPENDENT CLP PROTEASE ATP-BINDING SUBUNIT CLPX-LIKE, MITOCHONDRIAL"/>
    <property type="match status" value="1"/>
</dbReference>
<dbReference type="NCBIfam" id="NF003745">
    <property type="entry name" value="PRK05342.1"/>
    <property type="match status" value="1"/>
</dbReference>
<feature type="domain" description="Clp ATPase C-terminal" evidence="5">
    <location>
        <begin position="336"/>
        <end position="422"/>
    </location>
</feature>